<evidence type="ECO:0000256" key="2">
    <source>
        <dbReference type="ARBA" id="ARBA00022801"/>
    </source>
</evidence>
<dbReference type="AlphaFoldDB" id="A0A9D5BJE2"/>
<evidence type="ECO:0000256" key="3">
    <source>
        <dbReference type="SAM" id="Phobius"/>
    </source>
</evidence>
<evidence type="ECO:0000259" key="4">
    <source>
        <dbReference type="Pfam" id="PF07859"/>
    </source>
</evidence>
<organism evidence="5 6">
    <name type="scientific">Pisum sativum</name>
    <name type="common">Garden pea</name>
    <name type="synonym">Lathyrus oleraceus</name>
    <dbReference type="NCBI Taxonomy" id="3888"/>
    <lineage>
        <taxon>Eukaryota</taxon>
        <taxon>Viridiplantae</taxon>
        <taxon>Streptophyta</taxon>
        <taxon>Embryophyta</taxon>
        <taxon>Tracheophyta</taxon>
        <taxon>Spermatophyta</taxon>
        <taxon>Magnoliopsida</taxon>
        <taxon>eudicotyledons</taxon>
        <taxon>Gunneridae</taxon>
        <taxon>Pentapetalae</taxon>
        <taxon>rosids</taxon>
        <taxon>fabids</taxon>
        <taxon>Fabales</taxon>
        <taxon>Fabaceae</taxon>
        <taxon>Papilionoideae</taxon>
        <taxon>50 kb inversion clade</taxon>
        <taxon>NPAAA clade</taxon>
        <taxon>Hologalegina</taxon>
        <taxon>IRL clade</taxon>
        <taxon>Fabeae</taxon>
        <taxon>Lathyrus</taxon>
    </lineage>
</organism>
<dbReference type="PANTHER" id="PTHR23024:SF654">
    <property type="entry name" value="RECEPTOR GID1, PUTATIVE-RELATED"/>
    <property type="match status" value="1"/>
</dbReference>
<dbReference type="InterPro" id="IPR002168">
    <property type="entry name" value="Lipase_GDXG_HIS_AS"/>
</dbReference>
<dbReference type="Gramene" id="Psat01G0310300-T1">
    <property type="protein sequence ID" value="KAI5444699.1"/>
    <property type="gene ID" value="KIW84_013103"/>
</dbReference>
<evidence type="ECO:0000313" key="5">
    <source>
        <dbReference type="EMBL" id="KAI5444699.1"/>
    </source>
</evidence>
<dbReference type="EMBL" id="JAMSHJ010000001">
    <property type="protein sequence ID" value="KAI5444699.1"/>
    <property type="molecule type" value="Genomic_DNA"/>
</dbReference>
<evidence type="ECO:0000256" key="1">
    <source>
        <dbReference type="ARBA" id="ARBA00010515"/>
    </source>
</evidence>
<feature type="transmembrane region" description="Helical" evidence="3">
    <location>
        <begin position="91"/>
        <end position="109"/>
    </location>
</feature>
<dbReference type="Pfam" id="PF07859">
    <property type="entry name" value="Abhydrolase_3"/>
    <property type="match status" value="1"/>
</dbReference>
<dbReference type="PANTHER" id="PTHR23024">
    <property type="entry name" value="ARYLACETAMIDE DEACETYLASE"/>
    <property type="match status" value="1"/>
</dbReference>
<gene>
    <name evidence="5" type="ORF">KIW84_013103</name>
</gene>
<dbReference type="PROSITE" id="PS01173">
    <property type="entry name" value="LIPASE_GDXG_HIS"/>
    <property type="match status" value="1"/>
</dbReference>
<dbReference type="Proteomes" id="UP001058974">
    <property type="component" value="Chromosome 1"/>
</dbReference>
<keyword evidence="3" id="KW-0472">Membrane</keyword>
<keyword evidence="3" id="KW-1133">Transmembrane helix</keyword>
<dbReference type="GO" id="GO:0016787">
    <property type="term" value="F:hydrolase activity"/>
    <property type="evidence" value="ECO:0007669"/>
    <property type="project" value="UniProtKB-KW"/>
</dbReference>
<dbReference type="OrthoDB" id="408631at2759"/>
<reference evidence="5 6" key="1">
    <citation type="journal article" date="2022" name="Nat. Genet.">
        <title>Improved pea reference genome and pan-genome highlight genomic features and evolutionary characteristics.</title>
        <authorList>
            <person name="Yang T."/>
            <person name="Liu R."/>
            <person name="Luo Y."/>
            <person name="Hu S."/>
            <person name="Wang D."/>
            <person name="Wang C."/>
            <person name="Pandey M.K."/>
            <person name="Ge S."/>
            <person name="Xu Q."/>
            <person name="Li N."/>
            <person name="Li G."/>
            <person name="Huang Y."/>
            <person name="Saxena R.K."/>
            <person name="Ji Y."/>
            <person name="Li M."/>
            <person name="Yan X."/>
            <person name="He Y."/>
            <person name="Liu Y."/>
            <person name="Wang X."/>
            <person name="Xiang C."/>
            <person name="Varshney R.K."/>
            <person name="Ding H."/>
            <person name="Gao S."/>
            <person name="Zong X."/>
        </authorList>
    </citation>
    <scope>NUCLEOTIDE SEQUENCE [LARGE SCALE GENOMIC DNA]</scope>
    <source>
        <strain evidence="5 6">cv. Zhongwan 6</strain>
    </source>
</reference>
<accession>A0A9D5BJE2</accession>
<dbReference type="InterPro" id="IPR050466">
    <property type="entry name" value="Carboxylest/Gibb_receptor"/>
</dbReference>
<keyword evidence="6" id="KW-1185">Reference proteome</keyword>
<comment type="caution">
    <text evidence="5">The sequence shown here is derived from an EMBL/GenBank/DDBJ whole genome shotgun (WGS) entry which is preliminary data.</text>
</comment>
<sequence length="336" mass="38126">MPYLTRLQTMSIQTLQPPSTTTDPYQFLKIQHNHNDTLTRNLEDPHTLPSSDTTLPISVLTKDITINNSNQTWLRLFLPKNTTFSNKNNKFLPLIVFFHGGGFILLSAASTRFHNFCVEMAETVEAVVASVEYRLAPEHRLPAAYDDAMEALSLIRTSEDEWLTKYVDYSKCFLMGNSAGASIAYHAGLRVVENVKDLEPLKIQGLILHQPFFGGIQRTESEVRLENDPVFPLCVSDMMWELALPIGVDRDHEYSNLIVGNDIDEKFEKIKDQGWKVLVSMNGGDLLVDRNKELVKLMKEKGVDVVVDYQEGGFHGIEFFEASITKNFILRVLELN</sequence>
<dbReference type="InterPro" id="IPR029058">
    <property type="entry name" value="AB_hydrolase_fold"/>
</dbReference>
<dbReference type="InterPro" id="IPR013094">
    <property type="entry name" value="AB_hydrolase_3"/>
</dbReference>
<keyword evidence="3" id="KW-0812">Transmembrane</keyword>
<feature type="domain" description="Alpha/beta hydrolase fold-3" evidence="4">
    <location>
        <begin position="95"/>
        <end position="317"/>
    </location>
</feature>
<comment type="similarity">
    <text evidence="1">Belongs to the 'GDXG' lipolytic enzyme family.</text>
</comment>
<proteinExistence type="inferred from homology"/>
<evidence type="ECO:0000313" key="6">
    <source>
        <dbReference type="Proteomes" id="UP001058974"/>
    </source>
</evidence>
<dbReference type="SUPFAM" id="SSF53474">
    <property type="entry name" value="alpha/beta-Hydrolases"/>
    <property type="match status" value="1"/>
</dbReference>
<dbReference type="Gene3D" id="3.40.50.1820">
    <property type="entry name" value="alpha/beta hydrolase"/>
    <property type="match status" value="1"/>
</dbReference>
<name>A0A9D5BJE2_PEA</name>
<keyword evidence="2" id="KW-0378">Hydrolase</keyword>
<protein>
    <recommendedName>
        <fullName evidence="4">Alpha/beta hydrolase fold-3 domain-containing protein</fullName>
    </recommendedName>
</protein>
<dbReference type="Gramene" id="PSAT_LOCUS5533_t1">
    <property type="protein sequence ID" value="CAL5185089.1"/>
    <property type="gene ID" value="PSAT_LOCUS5533"/>
</dbReference>